<dbReference type="PANTHER" id="PTHR28141:SF1">
    <property type="entry name" value="2',3'-CYCLIC-NUCLEOTIDE 3'-PHOSPHODIESTERASE"/>
    <property type="match status" value="1"/>
</dbReference>
<dbReference type="EMBL" id="AP014936">
    <property type="protein sequence ID" value="BAU47123.1"/>
    <property type="molecule type" value="Genomic_DNA"/>
</dbReference>
<dbReference type="RefSeq" id="WP_096458415.1">
    <property type="nucleotide sequence ID" value="NZ_AP014936.1"/>
</dbReference>
<dbReference type="AlphaFoldDB" id="A0A1B4V187"/>
<accession>A0A1B4V187</accession>
<name>A0A1B4V187_9GAMM</name>
<dbReference type="OrthoDB" id="7058752at2"/>
<dbReference type="GO" id="GO:0004113">
    <property type="term" value="F:2',3'-cyclic-nucleotide 3'-phosphodiesterase activity"/>
    <property type="evidence" value="ECO:0007669"/>
    <property type="project" value="TreeGrafter"/>
</dbReference>
<organism evidence="1 2">
    <name type="scientific">Sulfurifustis variabilis</name>
    <dbReference type="NCBI Taxonomy" id="1675686"/>
    <lineage>
        <taxon>Bacteria</taxon>
        <taxon>Pseudomonadati</taxon>
        <taxon>Pseudomonadota</taxon>
        <taxon>Gammaproteobacteria</taxon>
        <taxon>Acidiferrobacterales</taxon>
        <taxon>Acidiferrobacteraceae</taxon>
        <taxon>Sulfurifustis</taxon>
    </lineage>
</organism>
<evidence type="ECO:0000313" key="2">
    <source>
        <dbReference type="Proteomes" id="UP000218899"/>
    </source>
</evidence>
<dbReference type="PANTHER" id="PTHR28141">
    <property type="entry name" value="2',3'-CYCLIC-NUCLEOTIDE 3'-PHOSPHODIESTERASE"/>
    <property type="match status" value="1"/>
</dbReference>
<dbReference type="KEGG" id="sva:SVA_0542"/>
<dbReference type="GO" id="GO:0009187">
    <property type="term" value="P:cyclic nucleotide metabolic process"/>
    <property type="evidence" value="ECO:0007669"/>
    <property type="project" value="TreeGrafter"/>
</dbReference>
<dbReference type="Pfam" id="PF13563">
    <property type="entry name" value="2_5_RNA_ligase2"/>
    <property type="match status" value="1"/>
</dbReference>
<dbReference type="InterPro" id="IPR009097">
    <property type="entry name" value="Cyclic_Pdiesterase"/>
</dbReference>
<gene>
    <name evidence="1" type="ORF">SVA_0542</name>
</gene>
<keyword evidence="2" id="KW-1185">Reference proteome</keyword>
<sequence>MVSSRLQAPVVENRYSLWLMPPAPVRGRFADLIAHLSERLGTPRFEPHLTLSGGVFASPADPLARVADLAARHPPVPVRLTHAEYTDAYFRCLYVRAALTPTLHALQCAAAEALGQQPDRDFMPHLSLVYGRLGPERKEHILDAIGRRFDLDFLADRLALYAPEGEPAAWRPVAEFVLSGSP</sequence>
<dbReference type="InterPro" id="IPR012386">
    <property type="entry name" value="Cyclic-nucl_3Pdiesterase"/>
</dbReference>
<dbReference type="Gene3D" id="3.90.1140.10">
    <property type="entry name" value="Cyclic phosphodiesterase"/>
    <property type="match status" value="1"/>
</dbReference>
<dbReference type="Proteomes" id="UP000218899">
    <property type="component" value="Chromosome"/>
</dbReference>
<reference evidence="1 2" key="1">
    <citation type="submission" date="2015-08" db="EMBL/GenBank/DDBJ databases">
        <title>Complete genome sequence of Sulfurifustis variabilis.</title>
        <authorList>
            <person name="Miura A."/>
            <person name="Kojima H."/>
            <person name="Fukui M."/>
        </authorList>
    </citation>
    <scope>NUCLEOTIDE SEQUENCE [LARGE SCALE GENOMIC DNA]</scope>
    <source>
        <strain evidence="2">skN76</strain>
    </source>
</reference>
<evidence type="ECO:0000313" key="1">
    <source>
        <dbReference type="EMBL" id="BAU47123.1"/>
    </source>
</evidence>
<protein>
    <submittedName>
        <fullName evidence="1">2 3 cyclic phosphodiesterase</fullName>
    </submittedName>
</protein>
<proteinExistence type="predicted"/>
<dbReference type="SUPFAM" id="SSF55144">
    <property type="entry name" value="LigT-like"/>
    <property type="match status" value="1"/>
</dbReference>